<dbReference type="InterPro" id="IPR036318">
    <property type="entry name" value="FAD-bd_PCMH-like_sf"/>
</dbReference>
<dbReference type="PANTHER" id="PTHR21071:SF4">
    <property type="entry name" value="UDP-N-ACETYLENOLPYRUVOYLGLUCOSAMINE REDUCTASE"/>
    <property type="match status" value="1"/>
</dbReference>
<evidence type="ECO:0000256" key="10">
    <source>
        <dbReference type="ARBA" id="ARBA00022960"/>
    </source>
</evidence>
<evidence type="ECO:0000256" key="2">
    <source>
        <dbReference type="ARBA" id="ARBA00003921"/>
    </source>
</evidence>
<name>A0A7H1MKX4_9LACO</name>
<dbReference type="InterPro" id="IPR016169">
    <property type="entry name" value="FAD-bd_PCMH_sub2"/>
</dbReference>
<dbReference type="InterPro" id="IPR006094">
    <property type="entry name" value="Oxid_FAD_bind_N"/>
</dbReference>
<comment type="function">
    <text evidence="2 16">Cell wall formation.</text>
</comment>
<evidence type="ECO:0000256" key="11">
    <source>
        <dbReference type="ARBA" id="ARBA00022984"/>
    </source>
</evidence>
<keyword evidence="10 16" id="KW-0133">Cell shape</keyword>
<proteinExistence type="inferred from homology"/>
<evidence type="ECO:0000256" key="9">
    <source>
        <dbReference type="ARBA" id="ARBA00022857"/>
    </source>
</evidence>
<dbReference type="GO" id="GO:0051301">
    <property type="term" value="P:cell division"/>
    <property type="evidence" value="ECO:0007669"/>
    <property type="project" value="UniProtKB-KW"/>
</dbReference>
<dbReference type="GO" id="GO:0009252">
    <property type="term" value="P:peptidoglycan biosynthetic process"/>
    <property type="evidence" value="ECO:0007669"/>
    <property type="project" value="UniProtKB-UniRule"/>
</dbReference>
<dbReference type="NCBIfam" id="NF010480">
    <property type="entry name" value="PRK13905.1"/>
    <property type="match status" value="1"/>
</dbReference>
<comment type="cofactor">
    <cofactor evidence="1 16">
        <name>FAD</name>
        <dbReference type="ChEBI" id="CHEBI:57692"/>
    </cofactor>
</comment>
<dbReference type="NCBIfam" id="TIGR00179">
    <property type="entry name" value="murB"/>
    <property type="match status" value="1"/>
</dbReference>
<dbReference type="InterPro" id="IPR016166">
    <property type="entry name" value="FAD-bd_PCMH"/>
</dbReference>
<evidence type="ECO:0000313" key="18">
    <source>
        <dbReference type="Proteomes" id="UP000516446"/>
    </source>
</evidence>
<dbReference type="Gene3D" id="3.30.465.10">
    <property type="match status" value="1"/>
</dbReference>
<evidence type="ECO:0000256" key="8">
    <source>
        <dbReference type="ARBA" id="ARBA00022827"/>
    </source>
</evidence>
<dbReference type="GO" id="GO:0071949">
    <property type="term" value="F:FAD binding"/>
    <property type="evidence" value="ECO:0007669"/>
    <property type="project" value="InterPro"/>
</dbReference>
<keyword evidence="18" id="KW-1185">Reference proteome</keyword>
<dbReference type="AlphaFoldDB" id="A0A7H1MKX4"/>
<dbReference type="Proteomes" id="UP000516446">
    <property type="component" value="Chromosome"/>
</dbReference>
<keyword evidence="6 16" id="KW-0132">Cell division</keyword>
<evidence type="ECO:0000256" key="5">
    <source>
        <dbReference type="ARBA" id="ARBA00022490"/>
    </source>
</evidence>
<dbReference type="InterPro" id="IPR011601">
    <property type="entry name" value="MurB_C"/>
</dbReference>
<evidence type="ECO:0000256" key="4">
    <source>
        <dbReference type="ARBA" id="ARBA00004752"/>
    </source>
</evidence>
<dbReference type="Pfam" id="PF02873">
    <property type="entry name" value="MurB_C"/>
    <property type="match status" value="1"/>
</dbReference>
<dbReference type="SUPFAM" id="SSF56194">
    <property type="entry name" value="Uridine diphospho-N-Acetylenolpyruvylglucosamine reductase, MurB, C-terminal domain"/>
    <property type="match status" value="1"/>
</dbReference>
<evidence type="ECO:0000256" key="7">
    <source>
        <dbReference type="ARBA" id="ARBA00022630"/>
    </source>
</evidence>
<protein>
    <recommendedName>
        <fullName evidence="16">UDP-N-acetylenolpyruvoylglucosamine reductase</fullName>
        <ecNumber evidence="16">1.3.1.98</ecNumber>
    </recommendedName>
    <alternativeName>
        <fullName evidence="16">UDP-N-acetylmuramate dehydrogenase</fullName>
    </alternativeName>
</protein>
<feature type="active site" evidence="16">
    <location>
        <position position="171"/>
    </location>
</feature>
<dbReference type="InterPro" id="IPR016167">
    <property type="entry name" value="FAD-bd_PCMH_sub1"/>
</dbReference>
<dbReference type="Gene3D" id="3.90.78.10">
    <property type="entry name" value="UDP-N-acetylenolpyruvoylglucosamine reductase, C-terminal domain"/>
    <property type="match status" value="1"/>
</dbReference>
<evidence type="ECO:0000256" key="13">
    <source>
        <dbReference type="ARBA" id="ARBA00023306"/>
    </source>
</evidence>
<evidence type="ECO:0000256" key="3">
    <source>
        <dbReference type="ARBA" id="ARBA00004496"/>
    </source>
</evidence>
<evidence type="ECO:0000256" key="1">
    <source>
        <dbReference type="ARBA" id="ARBA00001974"/>
    </source>
</evidence>
<evidence type="ECO:0000313" key="17">
    <source>
        <dbReference type="EMBL" id="QNT64110.1"/>
    </source>
</evidence>
<comment type="pathway">
    <text evidence="4 16">Cell wall biogenesis; peptidoglycan biosynthesis.</text>
</comment>
<keyword evidence="11 16" id="KW-0573">Peptidoglycan synthesis</keyword>
<dbReference type="GO" id="GO:0008360">
    <property type="term" value="P:regulation of cell shape"/>
    <property type="evidence" value="ECO:0007669"/>
    <property type="project" value="UniProtKB-KW"/>
</dbReference>
<dbReference type="InterPro" id="IPR036635">
    <property type="entry name" value="MurB_C_sf"/>
</dbReference>
<keyword evidence="9 16" id="KW-0521">NADP</keyword>
<dbReference type="HAMAP" id="MF_00037">
    <property type="entry name" value="MurB"/>
    <property type="match status" value="1"/>
</dbReference>
<comment type="similarity">
    <text evidence="16">Belongs to the MurB family.</text>
</comment>
<evidence type="ECO:0000256" key="12">
    <source>
        <dbReference type="ARBA" id="ARBA00023002"/>
    </source>
</evidence>
<sequence length="296" mass="32200">MSVNLQAKFPGFDIKSQEKLANYTNTQVGGPAEWAFWPHHVQELMNVLEFAHSENLPITVLGNASNLVIGDAGLKGIVIFLSHLNKIEVTDQLIKAGAGAALIDVTQAALEANLSGIEWAAGIPGSVGGAVYMNAGAYGGESADWISSITVLTPDNEIKVYQQAELEFGYRHSLVQRTGDVILDATFQLKPGEFKSIEMLMEDFNTRRALRQPLEYPSCGSTFKRPEGYYAGRLIMDAGLQGFTIGGAQVSTKHAGFIVNVNQATADDYIGVIRHVQEVVAQKFEVQLETEVRILN</sequence>
<keyword evidence="7 16" id="KW-0285">Flavoprotein</keyword>
<feature type="active site" evidence="16">
    <location>
        <position position="291"/>
    </location>
</feature>
<comment type="subcellular location">
    <subcellularLocation>
        <location evidence="3 16">Cytoplasm</location>
    </subcellularLocation>
</comment>
<dbReference type="OMA" id="APLTWFR"/>
<dbReference type="GO" id="GO:0008762">
    <property type="term" value="F:UDP-N-acetylmuramate dehydrogenase activity"/>
    <property type="evidence" value="ECO:0007669"/>
    <property type="project" value="UniProtKB-UniRule"/>
</dbReference>
<dbReference type="GO" id="GO:0071555">
    <property type="term" value="P:cell wall organization"/>
    <property type="evidence" value="ECO:0007669"/>
    <property type="project" value="UniProtKB-KW"/>
</dbReference>
<evidence type="ECO:0000256" key="16">
    <source>
        <dbReference type="HAMAP-Rule" id="MF_00037"/>
    </source>
</evidence>
<gene>
    <name evidence="16 17" type="primary">murB</name>
    <name evidence="17" type="ORF">FY536_01960</name>
</gene>
<evidence type="ECO:0000256" key="15">
    <source>
        <dbReference type="ARBA" id="ARBA00048914"/>
    </source>
</evidence>
<dbReference type="PROSITE" id="PS51387">
    <property type="entry name" value="FAD_PCMH"/>
    <property type="match status" value="1"/>
</dbReference>
<reference evidence="17 18" key="1">
    <citation type="submission" date="2019-08" db="EMBL/GenBank/DDBJ databases">
        <authorList>
            <person name="Chang H.C."/>
            <person name="Mun S.Y."/>
        </authorList>
    </citation>
    <scope>NUCLEOTIDE SEQUENCE [LARGE SCALE GENOMIC DNA]</scope>
    <source>
        <strain evidence="17 18">SK</strain>
    </source>
</reference>
<dbReference type="Pfam" id="PF01565">
    <property type="entry name" value="FAD_binding_4"/>
    <property type="match status" value="1"/>
</dbReference>
<dbReference type="Gene3D" id="3.30.43.10">
    <property type="entry name" value="Uridine Diphospho-n-acetylenolpyruvylglucosamine Reductase, domain 2"/>
    <property type="match status" value="1"/>
</dbReference>
<accession>A0A7H1MKX4</accession>
<organism evidence="17 18">
    <name type="scientific">Weissella koreensis</name>
    <dbReference type="NCBI Taxonomy" id="165096"/>
    <lineage>
        <taxon>Bacteria</taxon>
        <taxon>Bacillati</taxon>
        <taxon>Bacillota</taxon>
        <taxon>Bacilli</taxon>
        <taxon>Lactobacillales</taxon>
        <taxon>Lactobacillaceae</taxon>
        <taxon>Weissella</taxon>
    </lineage>
</organism>
<dbReference type="EC" id="1.3.1.98" evidence="16"/>
<feature type="active site" description="Proton donor" evidence="16">
    <location>
        <position position="221"/>
    </location>
</feature>
<keyword evidence="5 16" id="KW-0963">Cytoplasm</keyword>
<keyword evidence="13 16" id="KW-0131">Cell cycle</keyword>
<evidence type="ECO:0000256" key="6">
    <source>
        <dbReference type="ARBA" id="ARBA00022618"/>
    </source>
</evidence>
<keyword evidence="8 16" id="KW-0274">FAD</keyword>
<dbReference type="RefSeq" id="WP_006845834.1">
    <property type="nucleotide sequence ID" value="NZ_CP026847.1"/>
</dbReference>
<dbReference type="SUPFAM" id="SSF56176">
    <property type="entry name" value="FAD-binding/transporter-associated domain-like"/>
    <property type="match status" value="1"/>
</dbReference>
<keyword evidence="12 16" id="KW-0560">Oxidoreductase</keyword>
<dbReference type="UniPathway" id="UPA00219"/>
<dbReference type="GO" id="GO:0005829">
    <property type="term" value="C:cytosol"/>
    <property type="evidence" value="ECO:0007669"/>
    <property type="project" value="TreeGrafter"/>
</dbReference>
<comment type="catalytic activity">
    <reaction evidence="15 16">
        <text>UDP-N-acetyl-alpha-D-muramate + NADP(+) = UDP-N-acetyl-3-O-(1-carboxyvinyl)-alpha-D-glucosamine + NADPH + H(+)</text>
        <dbReference type="Rhea" id="RHEA:12248"/>
        <dbReference type="ChEBI" id="CHEBI:15378"/>
        <dbReference type="ChEBI" id="CHEBI:57783"/>
        <dbReference type="ChEBI" id="CHEBI:58349"/>
        <dbReference type="ChEBI" id="CHEBI:68483"/>
        <dbReference type="ChEBI" id="CHEBI:70757"/>
        <dbReference type="EC" id="1.3.1.98"/>
    </reaction>
</comment>
<evidence type="ECO:0000256" key="14">
    <source>
        <dbReference type="ARBA" id="ARBA00023316"/>
    </source>
</evidence>
<dbReference type="PANTHER" id="PTHR21071">
    <property type="entry name" value="UDP-N-ACETYLENOLPYRUVOYLGLUCOSAMINE REDUCTASE"/>
    <property type="match status" value="1"/>
</dbReference>
<dbReference type="EMBL" id="CP043431">
    <property type="protein sequence ID" value="QNT64110.1"/>
    <property type="molecule type" value="Genomic_DNA"/>
</dbReference>
<dbReference type="InterPro" id="IPR003170">
    <property type="entry name" value="MurB"/>
</dbReference>
<keyword evidence="14 16" id="KW-0961">Cell wall biogenesis/degradation</keyword>